<dbReference type="InterPro" id="IPR052202">
    <property type="entry name" value="Yeast_MetPath_Reg"/>
</dbReference>
<gene>
    <name evidence="10" type="ORF">CCHLO57077_00017016</name>
</gene>
<organism evidence="10 11">
    <name type="scientific">Clonostachys chloroleuca</name>
    <dbReference type="NCBI Taxonomy" id="1926264"/>
    <lineage>
        <taxon>Eukaryota</taxon>
        <taxon>Fungi</taxon>
        <taxon>Dikarya</taxon>
        <taxon>Ascomycota</taxon>
        <taxon>Pezizomycotina</taxon>
        <taxon>Sordariomycetes</taxon>
        <taxon>Hypocreomycetidae</taxon>
        <taxon>Hypocreales</taxon>
        <taxon>Bionectriaceae</taxon>
        <taxon>Clonostachys</taxon>
    </lineage>
</organism>
<dbReference type="InterPro" id="IPR007219">
    <property type="entry name" value="XnlR_reg_dom"/>
</dbReference>
<evidence type="ECO:0000256" key="8">
    <source>
        <dbReference type="SAM" id="MobiDB-lite"/>
    </source>
</evidence>
<feature type="region of interest" description="Disordered" evidence="8">
    <location>
        <begin position="96"/>
        <end position="125"/>
    </location>
</feature>
<evidence type="ECO:0000256" key="5">
    <source>
        <dbReference type="ARBA" id="ARBA00023125"/>
    </source>
</evidence>
<evidence type="ECO:0000256" key="1">
    <source>
        <dbReference type="ARBA" id="ARBA00004123"/>
    </source>
</evidence>
<evidence type="ECO:0000256" key="6">
    <source>
        <dbReference type="ARBA" id="ARBA00023163"/>
    </source>
</evidence>
<dbReference type="PROSITE" id="PS00463">
    <property type="entry name" value="ZN2_CY6_FUNGAL_1"/>
    <property type="match status" value="1"/>
</dbReference>
<accession>A0AA35LRB6</accession>
<dbReference type="GO" id="GO:0043565">
    <property type="term" value="F:sequence-specific DNA binding"/>
    <property type="evidence" value="ECO:0007669"/>
    <property type="project" value="TreeGrafter"/>
</dbReference>
<proteinExistence type="predicted"/>
<keyword evidence="7" id="KW-0539">Nucleus</keyword>
<evidence type="ECO:0000313" key="10">
    <source>
        <dbReference type="EMBL" id="CAI6038841.1"/>
    </source>
</evidence>
<dbReference type="SUPFAM" id="SSF57701">
    <property type="entry name" value="Zn2/Cys6 DNA-binding domain"/>
    <property type="match status" value="1"/>
</dbReference>
<feature type="compositionally biased region" description="Basic and acidic residues" evidence="8">
    <location>
        <begin position="166"/>
        <end position="196"/>
    </location>
</feature>
<dbReference type="EMBL" id="CABFNP030000522">
    <property type="protein sequence ID" value="CAI6038841.1"/>
    <property type="molecule type" value="Genomic_DNA"/>
</dbReference>
<dbReference type="Proteomes" id="UP001160390">
    <property type="component" value="Unassembled WGS sequence"/>
</dbReference>
<feature type="compositionally biased region" description="Basic and acidic residues" evidence="8">
    <location>
        <begin position="96"/>
        <end position="105"/>
    </location>
</feature>
<feature type="compositionally biased region" description="Basic and acidic residues" evidence="8">
    <location>
        <begin position="651"/>
        <end position="664"/>
    </location>
</feature>
<dbReference type="GO" id="GO:0005634">
    <property type="term" value="C:nucleus"/>
    <property type="evidence" value="ECO:0007669"/>
    <property type="project" value="UniProtKB-SubCell"/>
</dbReference>
<sequence>MTIFSIQAANGAIILRKLSKTSKSDDADWAETINACNRCRKRKAKCDTGIPACSQCQSSGSSCDYTDARSKTTHPRTYISDLEDQVSQLEERIRALGKDKKDKAPSNRSRLPSAAAEESDETDIRERPDFIRLELGDDSHFLGTSSGMHLARSVLESTRKNSTSFDSHHSRPEPNHQSHPPHYEDQDGSLGHDMRDSNPLPSLETAGSLIEIFFCQYQIQYPILDQQEFMDHVYKLYAPDEPGTSSNSAEEPWTRFMLNIVLSISLLLLSHDNSDSLVLAERFRMDANAELGSVMRRKTHRTLQCLLLLLLSSIVSSKSAPVWYISGLCMRMCVDLGFHSEQTIKYGLGEIDGPDEELQDMKRRLFWVTYTFDRSLATMLGRPFFLDDDDIDVEYPSRSLPESKRSQVLHWFRMQRMQSEIVYRLHTSKGPHSHSTDENSDLATWKTMMAAKLLSWQDESVKLIDNESHSMDWWRYWYQNANLMLHRPLSHGPLPSSESLLAAYESAKSMVHLSFIRVYKGPSEFTWLDLHYQLMSGLTLLFLVLKSPDARRKAQMDWASFKSCTIEWQVVLEKLTGRWVQMARTKEALVRLVEAAVDTIEESSSGQRSKRGGNRIMRDRRYRDSIMQELGSPGTASSTHNVTSLSPENVDSSRSRMAIDERLWGNDNPGAGGYQIPRHRPSREEHGCSPTYATHPQPEPVSVSTWSDSQVQPEDPMFTPLFDNLDLSSMLDGDVWSGLNTFDVSPQTQFGLFDQYPLPMLGVETFGLPMMGSGSGKLDTTLTESVLNFQGNVEEPRHVD</sequence>
<dbReference type="PANTHER" id="PTHR47782">
    <property type="entry name" value="ZN(II)2CYS6 TRANSCRIPTION FACTOR (EUROFUNG)-RELATED"/>
    <property type="match status" value="1"/>
</dbReference>
<evidence type="ECO:0000256" key="7">
    <source>
        <dbReference type="ARBA" id="ARBA00023242"/>
    </source>
</evidence>
<protein>
    <recommendedName>
        <fullName evidence="9">Zn(2)-C6 fungal-type domain-containing protein</fullName>
    </recommendedName>
</protein>
<evidence type="ECO:0000256" key="3">
    <source>
        <dbReference type="ARBA" id="ARBA00022833"/>
    </source>
</evidence>
<evidence type="ECO:0000256" key="4">
    <source>
        <dbReference type="ARBA" id="ARBA00023015"/>
    </source>
</evidence>
<comment type="subcellular location">
    <subcellularLocation>
        <location evidence="1">Nucleus</location>
    </subcellularLocation>
</comment>
<name>A0AA35LRB6_9HYPO</name>
<evidence type="ECO:0000256" key="2">
    <source>
        <dbReference type="ARBA" id="ARBA00022723"/>
    </source>
</evidence>
<dbReference type="GO" id="GO:0008270">
    <property type="term" value="F:zinc ion binding"/>
    <property type="evidence" value="ECO:0007669"/>
    <property type="project" value="InterPro"/>
</dbReference>
<evidence type="ECO:0000313" key="11">
    <source>
        <dbReference type="Proteomes" id="UP001160390"/>
    </source>
</evidence>
<dbReference type="GO" id="GO:0045944">
    <property type="term" value="P:positive regulation of transcription by RNA polymerase II"/>
    <property type="evidence" value="ECO:0007669"/>
    <property type="project" value="TreeGrafter"/>
</dbReference>
<keyword evidence="3" id="KW-0862">Zinc</keyword>
<feature type="compositionally biased region" description="Basic and acidic residues" evidence="8">
    <location>
        <begin position="616"/>
        <end position="626"/>
    </location>
</feature>
<dbReference type="InterPro" id="IPR001138">
    <property type="entry name" value="Zn2Cys6_DnaBD"/>
</dbReference>
<evidence type="ECO:0000259" key="9">
    <source>
        <dbReference type="PROSITE" id="PS50048"/>
    </source>
</evidence>
<dbReference type="GO" id="GO:0000981">
    <property type="term" value="F:DNA-binding transcription factor activity, RNA polymerase II-specific"/>
    <property type="evidence" value="ECO:0007669"/>
    <property type="project" value="InterPro"/>
</dbReference>
<keyword evidence="5" id="KW-0238">DNA-binding</keyword>
<dbReference type="InterPro" id="IPR036864">
    <property type="entry name" value="Zn2-C6_fun-type_DNA-bd_sf"/>
</dbReference>
<dbReference type="GO" id="GO:0006351">
    <property type="term" value="P:DNA-templated transcription"/>
    <property type="evidence" value="ECO:0007669"/>
    <property type="project" value="InterPro"/>
</dbReference>
<feature type="region of interest" description="Disordered" evidence="8">
    <location>
        <begin position="601"/>
        <end position="689"/>
    </location>
</feature>
<dbReference type="SMART" id="SM00066">
    <property type="entry name" value="GAL4"/>
    <property type="match status" value="1"/>
</dbReference>
<feature type="region of interest" description="Disordered" evidence="8">
    <location>
        <begin position="156"/>
        <end position="200"/>
    </location>
</feature>
<dbReference type="CDD" id="cd12148">
    <property type="entry name" value="fungal_TF_MHR"/>
    <property type="match status" value="1"/>
</dbReference>
<reference evidence="10" key="1">
    <citation type="submission" date="2023-01" db="EMBL/GenBank/DDBJ databases">
        <authorList>
            <person name="Piombo E."/>
        </authorList>
    </citation>
    <scope>NUCLEOTIDE SEQUENCE</scope>
</reference>
<feature type="compositionally biased region" description="Polar residues" evidence="8">
    <location>
        <begin position="634"/>
        <end position="650"/>
    </location>
</feature>
<comment type="caution">
    <text evidence="10">The sequence shown here is derived from an EMBL/GenBank/DDBJ whole genome shotgun (WGS) entry which is preliminary data.</text>
</comment>
<keyword evidence="6" id="KW-0804">Transcription</keyword>
<dbReference type="CDD" id="cd00067">
    <property type="entry name" value="GAL4"/>
    <property type="match status" value="1"/>
</dbReference>
<dbReference type="AlphaFoldDB" id="A0AA35LRB6"/>
<dbReference type="SMART" id="SM00906">
    <property type="entry name" value="Fungal_trans"/>
    <property type="match status" value="1"/>
</dbReference>
<feature type="domain" description="Zn(2)-C6 fungal-type" evidence="9">
    <location>
        <begin position="35"/>
        <end position="65"/>
    </location>
</feature>
<dbReference type="PROSITE" id="PS50048">
    <property type="entry name" value="ZN2_CY6_FUNGAL_2"/>
    <property type="match status" value="1"/>
</dbReference>
<dbReference type="Gene3D" id="4.10.240.10">
    <property type="entry name" value="Zn(2)-C6 fungal-type DNA-binding domain"/>
    <property type="match status" value="1"/>
</dbReference>
<dbReference type="Pfam" id="PF04082">
    <property type="entry name" value="Fungal_trans"/>
    <property type="match status" value="1"/>
</dbReference>
<dbReference type="PANTHER" id="PTHR47782:SF1">
    <property type="entry name" value="PYRIMIDINE PATHWAY REGULATORY PROTEIN 1"/>
    <property type="match status" value="1"/>
</dbReference>
<keyword evidence="4" id="KW-0805">Transcription regulation</keyword>
<keyword evidence="11" id="KW-1185">Reference proteome</keyword>
<keyword evidence="2" id="KW-0479">Metal-binding</keyword>
<dbReference type="Pfam" id="PF00172">
    <property type="entry name" value="Zn_clus"/>
    <property type="match status" value="1"/>
</dbReference>